<evidence type="ECO:0000256" key="2">
    <source>
        <dbReference type="SAM" id="Phobius"/>
    </source>
</evidence>
<dbReference type="STRING" id="1798665.A2942_00900"/>
<dbReference type="AlphaFoldDB" id="A0A1G2DFB2"/>
<sequence length="142" mass="15546">MLWGVIPVILTFPLSWLGVRVFTSENLITALVGSVILFGVNLVQDTNFFKKVPAKEVLGRIALSILSFGAHRNFTAFAKDMNILAEGIKKGEIELVRGDIELLEQLVASANHLAHNPQCDVRPPEEARPVTAKEVTPPSKGF</sequence>
<dbReference type="Proteomes" id="UP000178534">
    <property type="component" value="Unassembled WGS sequence"/>
</dbReference>
<name>A0A1G2DFB2_9BACT</name>
<evidence type="ECO:0000256" key="1">
    <source>
        <dbReference type="SAM" id="MobiDB-lite"/>
    </source>
</evidence>
<evidence type="ECO:0000313" key="3">
    <source>
        <dbReference type="EMBL" id="OGZ12299.1"/>
    </source>
</evidence>
<reference evidence="3 4" key="1">
    <citation type="journal article" date="2016" name="Nat. Commun.">
        <title>Thousands of microbial genomes shed light on interconnected biogeochemical processes in an aquifer system.</title>
        <authorList>
            <person name="Anantharaman K."/>
            <person name="Brown C.T."/>
            <person name="Hug L.A."/>
            <person name="Sharon I."/>
            <person name="Castelle C.J."/>
            <person name="Probst A.J."/>
            <person name="Thomas B.C."/>
            <person name="Singh A."/>
            <person name="Wilkins M.J."/>
            <person name="Karaoz U."/>
            <person name="Brodie E.L."/>
            <person name="Williams K.H."/>
            <person name="Hubbard S.S."/>
            <person name="Banfield J.F."/>
        </authorList>
    </citation>
    <scope>NUCLEOTIDE SEQUENCE [LARGE SCALE GENOMIC DNA]</scope>
</reference>
<dbReference type="EMBL" id="MHLP01000024">
    <property type="protein sequence ID" value="OGZ12299.1"/>
    <property type="molecule type" value="Genomic_DNA"/>
</dbReference>
<keyword evidence="2" id="KW-0812">Transmembrane</keyword>
<keyword evidence="2" id="KW-1133">Transmembrane helix</keyword>
<feature type="transmembrane region" description="Helical" evidence="2">
    <location>
        <begin position="27"/>
        <end position="43"/>
    </location>
</feature>
<proteinExistence type="predicted"/>
<evidence type="ECO:0000313" key="4">
    <source>
        <dbReference type="Proteomes" id="UP000178534"/>
    </source>
</evidence>
<comment type="caution">
    <text evidence="3">The sequence shown here is derived from an EMBL/GenBank/DDBJ whole genome shotgun (WGS) entry which is preliminary data.</text>
</comment>
<protein>
    <submittedName>
        <fullName evidence="3">Uncharacterized protein</fullName>
    </submittedName>
</protein>
<feature type="region of interest" description="Disordered" evidence="1">
    <location>
        <begin position="117"/>
        <end position="142"/>
    </location>
</feature>
<accession>A0A1G2DFB2</accession>
<organism evidence="3 4">
    <name type="scientific">Candidatus Lloydbacteria bacterium RIFCSPLOWO2_01_FULL_50_20</name>
    <dbReference type="NCBI Taxonomy" id="1798665"/>
    <lineage>
        <taxon>Bacteria</taxon>
        <taxon>Candidatus Lloydiibacteriota</taxon>
    </lineage>
</organism>
<gene>
    <name evidence="3" type="ORF">A2942_00900</name>
</gene>
<keyword evidence="2" id="KW-0472">Membrane</keyword>